<evidence type="ECO:0000259" key="1">
    <source>
        <dbReference type="Pfam" id="PF02682"/>
    </source>
</evidence>
<gene>
    <name evidence="2" type="ORF">E0702_18510</name>
</gene>
<comment type="caution">
    <text evidence="2">The sequence shown here is derived from an EMBL/GenBank/DDBJ whole genome shotgun (WGS) entry which is preliminary data.</text>
</comment>
<name>A0ABY2D1F1_9GAMM</name>
<evidence type="ECO:0000313" key="2">
    <source>
        <dbReference type="EMBL" id="TDA72097.1"/>
    </source>
</evidence>
<feature type="non-terminal residue" evidence="2">
    <location>
        <position position="76"/>
    </location>
</feature>
<accession>A0ABY2D1F1</accession>
<evidence type="ECO:0000313" key="3">
    <source>
        <dbReference type="Proteomes" id="UP000294823"/>
    </source>
</evidence>
<dbReference type="InterPro" id="IPR003833">
    <property type="entry name" value="CT_C_D"/>
</dbReference>
<protein>
    <submittedName>
        <fullName evidence="2">Carboxyltransferase domain-containing protein</fullName>
    </submittedName>
</protein>
<dbReference type="EMBL" id="SLTR01000782">
    <property type="protein sequence ID" value="TDA72097.1"/>
    <property type="molecule type" value="Genomic_DNA"/>
</dbReference>
<dbReference type="Pfam" id="PF02682">
    <property type="entry name" value="CT_C_D"/>
    <property type="match status" value="1"/>
</dbReference>
<organism evidence="2 3">
    <name type="scientific">Halomonas marinisediminis</name>
    <dbReference type="NCBI Taxonomy" id="2546095"/>
    <lineage>
        <taxon>Bacteria</taxon>
        <taxon>Pseudomonadati</taxon>
        <taxon>Pseudomonadota</taxon>
        <taxon>Gammaproteobacteria</taxon>
        <taxon>Oceanospirillales</taxon>
        <taxon>Halomonadaceae</taxon>
        <taxon>Halomonas</taxon>
    </lineage>
</organism>
<feature type="non-terminal residue" evidence="2">
    <location>
        <position position="1"/>
    </location>
</feature>
<sequence length="76" mass="7936">AAGRSGCDPVESDREPLEARLADLRAARDWYAAPFPAGRRLWRIPCVFGGALAPQLGGAAEAAGMSPAQAVERVST</sequence>
<feature type="domain" description="Carboxyltransferase" evidence="1">
    <location>
        <begin position="8"/>
        <end position="75"/>
    </location>
</feature>
<proteinExistence type="predicted"/>
<keyword evidence="3" id="KW-1185">Reference proteome</keyword>
<dbReference type="Proteomes" id="UP000294823">
    <property type="component" value="Unassembled WGS sequence"/>
</dbReference>
<reference evidence="2 3" key="1">
    <citation type="submission" date="2019-03" db="EMBL/GenBank/DDBJ databases">
        <title>Halomonas marinisediminis sp. nov., a moderately halophilic bacterium isolated from the Bohai Gulf.</title>
        <authorList>
            <person name="Ji X."/>
        </authorList>
    </citation>
    <scope>NUCLEOTIDE SEQUENCE [LARGE SCALE GENOMIC DNA]</scope>
    <source>
        <strain evidence="2 3">204</strain>
    </source>
</reference>